<organism evidence="3 4">
    <name type="scientific">Coniophora puteana (strain RWD-64-598)</name>
    <name type="common">Brown rot fungus</name>
    <dbReference type="NCBI Taxonomy" id="741705"/>
    <lineage>
        <taxon>Eukaryota</taxon>
        <taxon>Fungi</taxon>
        <taxon>Dikarya</taxon>
        <taxon>Basidiomycota</taxon>
        <taxon>Agaricomycotina</taxon>
        <taxon>Agaricomycetes</taxon>
        <taxon>Agaricomycetidae</taxon>
        <taxon>Boletales</taxon>
        <taxon>Coniophorineae</taxon>
        <taxon>Coniophoraceae</taxon>
        <taxon>Coniophora</taxon>
    </lineage>
</organism>
<dbReference type="OrthoDB" id="3797628at2759"/>
<feature type="region of interest" description="Disordered" evidence="1">
    <location>
        <begin position="1"/>
        <end position="122"/>
    </location>
</feature>
<dbReference type="GeneID" id="19203567"/>
<evidence type="ECO:0000256" key="1">
    <source>
        <dbReference type="SAM" id="MobiDB-lite"/>
    </source>
</evidence>
<sequence length="887" mass="97472">MARFSAIVSDSSDDERDVARTAHTASKSRPPLSRHDEPDEDAATSGEEDEDEEGGQESDAQTSDGTSSDMKEGELVVSRKRPPPSDALVEATDGGYRSSHGLGAHRRPHSPTSSESDDEMQVQYGDSTITPWARHVGVDAQKMHVMQTSLFHMPQEAALLKDMNRPNRPRFQLSSSVARKHSRDSDGDGLRVDSRERSSFAHDIDPSPIRPTRKFSRVDIADSAVLGTEGAIVDAGLASGRSFQVSWGPRASLAHLGQLCGPHGETSVSANSSTVSVTSIPLIPHSQQEASSRLSTLLQHHLTHTPITSDQDGVPFADPSSALSFGSFASLYPTPDRSYDASLFRLGSALFDEIKVRLGRDITIDISNRITSIRRKAALSSWLEEAVSSTVEADLHERPPSRSGAHMFTLLSGNQVDKACDVAMDSGNVKIATLISQAPGDFESKADIQEQLEIWREQRIDVHMDEDIRKIYALLAGSLDVLEGSKGGNLEQCPDVDLLKGLDWKRVFGLHLWFSEPLDSSISQVYESYQRTLEEQSPRISPPRPWYTENQQTPPFKLPAPAPPDGLFSLIRLFAEPACSLSQILTPLSFSPYPGDHSLLWHLYIIISRSMRIRDFSDRAHLGAWQSSSELNGDDISYEGHSPSADILASSYSQQLEQLGMLQEAVFVLLHIEGSAGREKAIRDLLSRSADKLDDWTTQGLLGSLRIPKAWINEAKALYAIYQGQVFDAYTLYMEAGLHQAAHDLAIADLAPEAVIRHDLELLRSLFGKMESRPINGWAQRGKALLDYANALVRIPELHAAMTERAVPDTLQEQELDQFSRSIPRLIGVLPAIFPSTANIQHRVAVSEMASRLTTALDSIRPLALVSVSVDPLKVVCYTCTYSGPID</sequence>
<name>A0A5M3MIE9_CONPW</name>
<proteinExistence type="predicted"/>
<dbReference type="InterPro" id="IPR021967">
    <property type="entry name" value="Nup98_C"/>
</dbReference>
<keyword evidence="4" id="KW-1185">Reference proteome</keyword>
<dbReference type="Pfam" id="PF12110">
    <property type="entry name" value="Nup96"/>
    <property type="match status" value="1"/>
</dbReference>
<reference evidence="4" key="1">
    <citation type="journal article" date="2012" name="Science">
        <title>The Paleozoic origin of enzymatic lignin decomposition reconstructed from 31 fungal genomes.</title>
        <authorList>
            <person name="Floudas D."/>
            <person name="Binder M."/>
            <person name="Riley R."/>
            <person name="Barry K."/>
            <person name="Blanchette R.A."/>
            <person name="Henrissat B."/>
            <person name="Martinez A.T."/>
            <person name="Otillar R."/>
            <person name="Spatafora J.W."/>
            <person name="Yadav J.S."/>
            <person name="Aerts A."/>
            <person name="Benoit I."/>
            <person name="Boyd A."/>
            <person name="Carlson A."/>
            <person name="Copeland A."/>
            <person name="Coutinho P.M."/>
            <person name="de Vries R.P."/>
            <person name="Ferreira P."/>
            <person name="Findley K."/>
            <person name="Foster B."/>
            <person name="Gaskell J."/>
            <person name="Glotzer D."/>
            <person name="Gorecki P."/>
            <person name="Heitman J."/>
            <person name="Hesse C."/>
            <person name="Hori C."/>
            <person name="Igarashi K."/>
            <person name="Jurgens J.A."/>
            <person name="Kallen N."/>
            <person name="Kersten P."/>
            <person name="Kohler A."/>
            <person name="Kuees U."/>
            <person name="Kumar T.K.A."/>
            <person name="Kuo A."/>
            <person name="LaButti K."/>
            <person name="Larrondo L.F."/>
            <person name="Lindquist E."/>
            <person name="Ling A."/>
            <person name="Lombard V."/>
            <person name="Lucas S."/>
            <person name="Lundell T."/>
            <person name="Martin R."/>
            <person name="McLaughlin D.J."/>
            <person name="Morgenstern I."/>
            <person name="Morin E."/>
            <person name="Murat C."/>
            <person name="Nagy L.G."/>
            <person name="Nolan M."/>
            <person name="Ohm R.A."/>
            <person name="Patyshakuliyeva A."/>
            <person name="Rokas A."/>
            <person name="Ruiz-Duenas F.J."/>
            <person name="Sabat G."/>
            <person name="Salamov A."/>
            <person name="Samejima M."/>
            <person name="Schmutz J."/>
            <person name="Slot J.C."/>
            <person name="St John F."/>
            <person name="Stenlid J."/>
            <person name="Sun H."/>
            <person name="Sun S."/>
            <person name="Syed K."/>
            <person name="Tsang A."/>
            <person name="Wiebenga A."/>
            <person name="Young D."/>
            <person name="Pisabarro A."/>
            <person name="Eastwood D.C."/>
            <person name="Martin F."/>
            <person name="Cullen D."/>
            <person name="Grigoriev I.V."/>
            <person name="Hibbett D.S."/>
        </authorList>
    </citation>
    <scope>NUCLEOTIDE SEQUENCE [LARGE SCALE GENOMIC DNA]</scope>
    <source>
        <strain evidence="4">RWD-64-598 SS2</strain>
    </source>
</reference>
<evidence type="ECO:0000259" key="2">
    <source>
        <dbReference type="Pfam" id="PF12110"/>
    </source>
</evidence>
<dbReference type="EMBL" id="JH711582">
    <property type="protein sequence ID" value="EIW78425.1"/>
    <property type="molecule type" value="Genomic_DNA"/>
</dbReference>
<dbReference type="Gene3D" id="1.25.40.690">
    <property type="match status" value="1"/>
</dbReference>
<feature type="compositionally biased region" description="Basic and acidic residues" evidence="1">
    <location>
        <begin position="183"/>
        <end position="205"/>
    </location>
</feature>
<feature type="domain" description="Nuclear pore complex protein NUP96 C-terminal" evidence="2">
    <location>
        <begin position="406"/>
        <end position="719"/>
    </location>
</feature>
<gene>
    <name evidence="3" type="ORF">CONPUDRAFT_156410</name>
</gene>
<dbReference type="Proteomes" id="UP000053558">
    <property type="component" value="Unassembled WGS sequence"/>
</dbReference>
<evidence type="ECO:0000313" key="4">
    <source>
        <dbReference type="Proteomes" id="UP000053558"/>
    </source>
</evidence>
<dbReference type="KEGG" id="cput:CONPUDRAFT_156410"/>
<evidence type="ECO:0000313" key="3">
    <source>
        <dbReference type="EMBL" id="EIW78425.1"/>
    </source>
</evidence>
<dbReference type="OMA" id="ELESWGM"/>
<dbReference type="RefSeq" id="XP_007771462.1">
    <property type="nucleotide sequence ID" value="XM_007773272.1"/>
</dbReference>
<feature type="region of interest" description="Disordered" evidence="1">
    <location>
        <begin position="163"/>
        <end position="208"/>
    </location>
</feature>
<comment type="caution">
    <text evidence="3">The sequence shown here is derived from an EMBL/GenBank/DDBJ whole genome shotgun (WGS) entry which is preliminary data.</text>
</comment>
<protein>
    <recommendedName>
        <fullName evidence="2">Nuclear pore complex protein NUP96 C-terminal domain-containing protein</fullName>
    </recommendedName>
</protein>
<accession>A0A5M3MIE9</accession>
<dbReference type="AlphaFoldDB" id="A0A5M3MIE9"/>
<feature type="compositionally biased region" description="Acidic residues" evidence="1">
    <location>
        <begin position="38"/>
        <end position="56"/>
    </location>
</feature>